<accession>A0A7R9C0V2</accession>
<feature type="region of interest" description="Disordered" evidence="1">
    <location>
        <begin position="241"/>
        <end position="272"/>
    </location>
</feature>
<dbReference type="EMBL" id="CAJPEX010006493">
    <property type="protein sequence ID" value="CAG0924094.1"/>
    <property type="molecule type" value="Genomic_DNA"/>
</dbReference>
<evidence type="ECO:0000256" key="1">
    <source>
        <dbReference type="SAM" id="MobiDB-lite"/>
    </source>
</evidence>
<feature type="region of interest" description="Disordered" evidence="1">
    <location>
        <begin position="604"/>
        <end position="716"/>
    </location>
</feature>
<dbReference type="AlphaFoldDB" id="A0A7R9C0V2"/>
<feature type="transmembrane region" description="Helical" evidence="2">
    <location>
        <begin position="85"/>
        <end position="108"/>
    </location>
</feature>
<feature type="compositionally biased region" description="Polar residues" evidence="1">
    <location>
        <begin position="765"/>
        <end position="799"/>
    </location>
</feature>
<feature type="compositionally biased region" description="Basic and acidic residues" evidence="1">
    <location>
        <begin position="242"/>
        <end position="252"/>
    </location>
</feature>
<feature type="region of interest" description="Disordered" evidence="1">
    <location>
        <begin position="945"/>
        <end position="968"/>
    </location>
</feature>
<evidence type="ECO:0000256" key="2">
    <source>
        <dbReference type="SAM" id="Phobius"/>
    </source>
</evidence>
<feature type="compositionally biased region" description="Polar residues" evidence="1">
    <location>
        <begin position="613"/>
        <end position="669"/>
    </location>
</feature>
<feature type="transmembrane region" description="Helical" evidence="2">
    <location>
        <begin position="328"/>
        <end position="346"/>
    </location>
</feature>
<feature type="compositionally biased region" description="Basic and acidic residues" evidence="1">
    <location>
        <begin position="684"/>
        <end position="697"/>
    </location>
</feature>
<feature type="non-terminal residue" evidence="3">
    <location>
        <position position="992"/>
    </location>
</feature>
<feature type="compositionally biased region" description="Basic and acidic residues" evidence="1">
    <location>
        <begin position="1"/>
        <end position="12"/>
    </location>
</feature>
<feature type="region of interest" description="Disordered" evidence="1">
    <location>
        <begin position="765"/>
        <end position="800"/>
    </location>
</feature>
<keyword evidence="2" id="KW-0472">Membrane</keyword>
<proteinExistence type="predicted"/>
<keyword evidence="2" id="KW-0812">Transmembrane</keyword>
<gene>
    <name evidence="3" type="ORF">NMOB1V02_LOCUS11550</name>
</gene>
<name>A0A7R9C0V2_9CRUS</name>
<reference evidence="3" key="1">
    <citation type="submission" date="2020-11" db="EMBL/GenBank/DDBJ databases">
        <authorList>
            <person name="Tran Van P."/>
        </authorList>
    </citation>
    <scope>NUCLEOTIDE SEQUENCE</scope>
</reference>
<keyword evidence="2" id="KW-1133">Transmembrane helix</keyword>
<feature type="region of interest" description="Disordered" evidence="1">
    <location>
        <begin position="1"/>
        <end position="32"/>
    </location>
</feature>
<evidence type="ECO:0000313" key="4">
    <source>
        <dbReference type="Proteomes" id="UP000678499"/>
    </source>
</evidence>
<evidence type="ECO:0000313" key="3">
    <source>
        <dbReference type="EMBL" id="CAD7283942.1"/>
    </source>
</evidence>
<feature type="region of interest" description="Disordered" evidence="1">
    <location>
        <begin position="874"/>
        <end position="900"/>
    </location>
</feature>
<dbReference type="Proteomes" id="UP000678499">
    <property type="component" value="Unassembled WGS sequence"/>
</dbReference>
<dbReference type="EMBL" id="OA888530">
    <property type="protein sequence ID" value="CAD7283942.1"/>
    <property type="molecule type" value="Genomic_DNA"/>
</dbReference>
<organism evidence="3">
    <name type="scientific">Notodromas monacha</name>
    <dbReference type="NCBI Taxonomy" id="399045"/>
    <lineage>
        <taxon>Eukaryota</taxon>
        <taxon>Metazoa</taxon>
        <taxon>Ecdysozoa</taxon>
        <taxon>Arthropoda</taxon>
        <taxon>Crustacea</taxon>
        <taxon>Oligostraca</taxon>
        <taxon>Ostracoda</taxon>
        <taxon>Podocopa</taxon>
        <taxon>Podocopida</taxon>
        <taxon>Cypridocopina</taxon>
        <taxon>Cypridoidea</taxon>
        <taxon>Cyprididae</taxon>
        <taxon>Notodromas</taxon>
    </lineage>
</organism>
<keyword evidence="4" id="KW-1185">Reference proteome</keyword>
<sequence length="992" mass="109785">MSPDKPRIDPCTKRPIPANCTLDSPDKPTKKSFLDELEDDSVEYGKSEDVKIDNVKRGSGRFDDDDASSGKKTVFGNGQNGDDHWIKVALMLAFGFFVLIWLLSLFCGGETPPPKIKRCDAMSPQDFFKEYLESEEKVFTLLVNFNIIKSKMKCPKCDRGIAPGELHSEKGCFLVSERGGNRASGICALNEKEFANWLQKRVLVDKQTMIITNCRTVNKLSPGSSLCHPCGKSTAVTVDDMSPDKPRIDPCTKRPIPANCTLDSPDKPTKKSFLDELEDDSVEYGKSENVKIDNVKRGSGRFDDDDASSGKKSVFGNGQNGDDDWIKVALMLAFGFFVLIWLLSLFCGGETPPPKIKRCDAMSPQDFFKEYLESEEKVFTLLVNFNIIKSKMKCPKCDRGVTLRDPTTGASVFASVENAQQLAQDLQLILTGNGVECDDLLPIYIIQATWIRTHQSLLCSSDNDLFFLLLKELADATHLWESDPCVAPAAAVTTQTQVKQKFREDTESSVRNNARVSSTDEEFVDCLERTEPERRSSRRLKYDDDHFETVEQGLVYEEIIQEVISGDSPMGRYSARDTDCYLSPKSTSPKTKVCNLDDCKLESPKVEAHRSRTQGTSAVQSPQKSSTFCQTKSPQRRTTSSGSNPIVTIEKSSSPRALENASQEVQTAEFSLGNEENVADDEEATSKPVDKPKKTKTDNVCQMDVPGHPDTNKNRGIAPQPVQIIPQGLAITCNTKQQSHPTRIKEPQQGTDLNMIAKLMNIDSGSSLESRDSNLSTDTDIPTANNSLMNPVSDTSVDSNEGPCDMPLNQNAAKNVVKKVSIVSPIKPRETLESPLKCSPQKNAFVTQRISGTCSTGGECEELVDVPITSLSSLKSSDNGKETCNPFDESDLNISQDKPNDREVRRLFESEHPMTTSSTTGGFFKMRKDDSTICHLMDQNIGTETTYSGLMESRSKPTDTDDAETSTLLPVRTLHPKALEKLLQDEETLQKT</sequence>
<protein>
    <submittedName>
        <fullName evidence="3">Uncharacterized protein</fullName>
    </submittedName>
</protein>